<organism evidence="4 5">
    <name type="scientific">Elysia crispata</name>
    <name type="common">lettuce slug</name>
    <dbReference type="NCBI Taxonomy" id="231223"/>
    <lineage>
        <taxon>Eukaryota</taxon>
        <taxon>Metazoa</taxon>
        <taxon>Spiralia</taxon>
        <taxon>Lophotrochozoa</taxon>
        <taxon>Mollusca</taxon>
        <taxon>Gastropoda</taxon>
        <taxon>Heterobranchia</taxon>
        <taxon>Euthyneura</taxon>
        <taxon>Panpulmonata</taxon>
        <taxon>Sacoglossa</taxon>
        <taxon>Placobranchoidea</taxon>
        <taxon>Plakobranchidae</taxon>
        <taxon>Elysia</taxon>
    </lineage>
</organism>
<keyword evidence="3" id="KW-0732">Signal</keyword>
<dbReference type="EMBL" id="JAWDGP010006539">
    <property type="protein sequence ID" value="KAK3739359.1"/>
    <property type="molecule type" value="Genomic_DNA"/>
</dbReference>
<feature type="compositionally biased region" description="Low complexity" evidence="1">
    <location>
        <begin position="620"/>
        <end position="629"/>
    </location>
</feature>
<feature type="transmembrane region" description="Helical" evidence="2">
    <location>
        <begin position="339"/>
        <end position="363"/>
    </location>
</feature>
<feature type="compositionally biased region" description="Low complexity" evidence="1">
    <location>
        <begin position="651"/>
        <end position="668"/>
    </location>
</feature>
<feature type="compositionally biased region" description="Low complexity" evidence="1">
    <location>
        <begin position="743"/>
        <end position="757"/>
    </location>
</feature>
<comment type="caution">
    <text evidence="4">The sequence shown here is derived from an EMBL/GenBank/DDBJ whole genome shotgun (WGS) entry which is preliminary data.</text>
</comment>
<dbReference type="AlphaFoldDB" id="A0AAE1CW74"/>
<sequence>MDFLNIYPGALFLILYSFVDARVMEKTELVCNGPCGRMSLTCPSGHRVAIRDAVYRVQEKVDTCTSFTGCGHSTQDVCCEPTPEDCVFAFSPSHLRAAQRNCSHVPRCELQTERSEVESVQCSASDPASQTLVNYVCVNESVVTNICSPQERVVQGKTLFALLNPQGPDKPHQGSVCTCLAESTKWPTTNSIAAFIVDMRLNRVDSEQCANTSMTVRSGSNQKTLTCATSRDPRVNFPFVAVLNDSNVASLRLQLDRHMPEFIWLGFEANEEEDIRLSCKLQGVQPTRPNAGRGPPRHNERNQKVTPAPVIPPGENQEGAGGTKPAETSMQKKKSKLPLAAILGAALAGVLAIVILIIIIVVVKRRWKSDGGLPEAEEDESELDLYYSTTASELQTREASKHEKRPSKSSTNSRQELYISADQVRANKRTASSKRVRIISTPDIVEDLGPQQYVSRAQIRENKRQSQKKKQLNPAGCDLTDQFPNPGAAQLCPPIVTSEIDEEEDDDHYDKLHRPQKNMAAILESYDQLEPSRNSVHQTDYSSAEVRVQRSDSTRPIVEPSSGKHISKEGNDNGAYEFTDIKETHGDHKPLFRINPPSSKDATEDKDVYFELEKERSSRHSIASESSVSNPFHQAVFEASASPMEEMLTNSRASDQSLKSSSSEASAALPEPTTLPVRGVSLDVLCENLAEERRGRPKENEEEEIYNDGRSEFSPTQLRMSSSETDPQPSPSSEPIKRVRASVASTGVPVPGTPVAAPRRKASLGPEPPSANYDLAKPIP</sequence>
<dbReference type="Proteomes" id="UP001283361">
    <property type="component" value="Unassembled WGS sequence"/>
</dbReference>
<protein>
    <submittedName>
        <fullName evidence="4">Uncharacterized protein</fullName>
    </submittedName>
</protein>
<reference evidence="4" key="1">
    <citation type="journal article" date="2023" name="G3 (Bethesda)">
        <title>A reference genome for the long-term kleptoplast-retaining sea slug Elysia crispata morphotype clarki.</title>
        <authorList>
            <person name="Eastman K.E."/>
            <person name="Pendleton A.L."/>
            <person name="Shaikh M.A."/>
            <person name="Suttiyut T."/>
            <person name="Ogas R."/>
            <person name="Tomko P."/>
            <person name="Gavelis G."/>
            <person name="Widhalm J.R."/>
            <person name="Wisecaver J.H."/>
        </authorList>
    </citation>
    <scope>NUCLEOTIDE SEQUENCE</scope>
    <source>
        <strain evidence="4">ECLA1</strain>
    </source>
</reference>
<evidence type="ECO:0000256" key="3">
    <source>
        <dbReference type="SAM" id="SignalP"/>
    </source>
</evidence>
<feature type="compositionally biased region" description="Basic and acidic residues" evidence="1">
    <location>
        <begin position="601"/>
        <end position="618"/>
    </location>
</feature>
<feature type="compositionally biased region" description="Polar residues" evidence="1">
    <location>
        <begin position="531"/>
        <end position="542"/>
    </location>
</feature>
<evidence type="ECO:0000256" key="1">
    <source>
        <dbReference type="SAM" id="MobiDB-lite"/>
    </source>
</evidence>
<proteinExistence type="predicted"/>
<feature type="compositionally biased region" description="Basic and acidic residues" evidence="1">
    <location>
        <begin position="690"/>
        <end position="699"/>
    </location>
</feature>
<keyword evidence="2" id="KW-0812">Transmembrane</keyword>
<feature type="region of interest" description="Disordered" evidence="1">
    <location>
        <begin position="281"/>
        <end position="330"/>
    </location>
</feature>
<keyword evidence="5" id="KW-1185">Reference proteome</keyword>
<feature type="signal peptide" evidence="3">
    <location>
        <begin position="1"/>
        <end position="21"/>
    </location>
</feature>
<name>A0AAE1CW74_9GAST</name>
<feature type="region of interest" description="Disordered" evidence="1">
    <location>
        <begin position="530"/>
        <end position="780"/>
    </location>
</feature>
<evidence type="ECO:0000313" key="4">
    <source>
        <dbReference type="EMBL" id="KAK3739359.1"/>
    </source>
</evidence>
<keyword evidence="2" id="KW-1133">Transmembrane helix</keyword>
<accession>A0AAE1CW74</accession>
<evidence type="ECO:0000256" key="2">
    <source>
        <dbReference type="SAM" id="Phobius"/>
    </source>
</evidence>
<feature type="chain" id="PRO_5041898056" evidence="3">
    <location>
        <begin position="22"/>
        <end position="780"/>
    </location>
</feature>
<keyword evidence="2" id="KW-0472">Membrane</keyword>
<evidence type="ECO:0000313" key="5">
    <source>
        <dbReference type="Proteomes" id="UP001283361"/>
    </source>
</evidence>
<feature type="compositionally biased region" description="Polar residues" evidence="1">
    <location>
        <begin position="713"/>
        <end position="733"/>
    </location>
</feature>
<feature type="region of interest" description="Disordered" evidence="1">
    <location>
        <begin position="393"/>
        <end position="420"/>
    </location>
</feature>
<gene>
    <name evidence="4" type="ORF">RRG08_041678</name>
</gene>
<feature type="compositionally biased region" description="Basic and acidic residues" evidence="1">
    <location>
        <begin position="579"/>
        <end position="590"/>
    </location>
</feature>